<dbReference type="RefSeq" id="WP_203901394.1">
    <property type="nucleotide sequence ID" value="NZ_BOPF01000018.1"/>
</dbReference>
<sequence length="157" mass="16212">MRTLAVWILDDASGADRAADVLARFARHQAAGVDDAAAAWWVAGAPGPGVRRLSGPLSPDPAGDLFWGTLLGIALLPRFGTATRPDGALTGIGIPDDLVARTGTALRPGTSALLVLADGTAVGRLHDALAAYRPTLLYTNLSPAHDELLRTAFPPST</sequence>
<dbReference type="Proteomes" id="UP000619260">
    <property type="component" value="Unassembled WGS sequence"/>
</dbReference>
<organism evidence="1 2">
    <name type="scientific">Virgisporangium aliadipatigenens</name>
    <dbReference type="NCBI Taxonomy" id="741659"/>
    <lineage>
        <taxon>Bacteria</taxon>
        <taxon>Bacillati</taxon>
        <taxon>Actinomycetota</taxon>
        <taxon>Actinomycetes</taxon>
        <taxon>Micromonosporales</taxon>
        <taxon>Micromonosporaceae</taxon>
        <taxon>Virgisporangium</taxon>
    </lineage>
</organism>
<evidence type="ECO:0000313" key="1">
    <source>
        <dbReference type="EMBL" id="GIJ47890.1"/>
    </source>
</evidence>
<gene>
    <name evidence="1" type="ORF">Val02_47760</name>
</gene>
<evidence type="ECO:0000313" key="2">
    <source>
        <dbReference type="Proteomes" id="UP000619260"/>
    </source>
</evidence>
<accession>A0A8J4DR92</accession>
<protein>
    <submittedName>
        <fullName evidence="1">Uncharacterized protein</fullName>
    </submittedName>
</protein>
<name>A0A8J4DR92_9ACTN</name>
<dbReference type="Pfam" id="PF06897">
    <property type="entry name" value="DUF1269"/>
    <property type="match status" value="1"/>
</dbReference>
<dbReference type="AlphaFoldDB" id="A0A8J4DR92"/>
<dbReference type="EMBL" id="BOPF01000018">
    <property type="protein sequence ID" value="GIJ47890.1"/>
    <property type="molecule type" value="Genomic_DNA"/>
</dbReference>
<keyword evidence="2" id="KW-1185">Reference proteome</keyword>
<proteinExistence type="predicted"/>
<dbReference type="InterPro" id="IPR009200">
    <property type="entry name" value="DUF1269_membrane"/>
</dbReference>
<reference evidence="1" key="1">
    <citation type="submission" date="2021-01" db="EMBL/GenBank/DDBJ databases">
        <title>Whole genome shotgun sequence of Virgisporangium aliadipatigenens NBRC 105644.</title>
        <authorList>
            <person name="Komaki H."/>
            <person name="Tamura T."/>
        </authorList>
    </citation>
    <scope>NUCLEOTIDE SEQUENCE</scope>
    <source>
        <strain evidence="1">NBRC 105644</strain>
    </source>
</reference>
<comment type="caution">
    <text evidence="1">The sequence shown here is derived from an EMBL/GenBank/DDBJ whole genome shotgun (WGS) entry which is preliminary data.</text>
</comment>